<evidence type="ECO:0000313" key="4">
    <source>
        <dbReference type="Proteomes" id="UP000187941"/>
    </source>
</evidence>
<dbReference type="PIRSF" id="PIRSF018266">
    <property type="entry name" value="FecR"/>
    <property type="match status" value="1"/>
</dbReference>
<dbReference type="Pfam" id="PF04773">
    <property type="entry name" value="FecR"/>
    <property type="match status" value="1"/>
</dbReference>
<dbReference type="InterPro" id="IPR006860">
    <property type="entry name" value="FecR"/>
</dbReference>
<dbReference type="STRING" id="1178516.AWR27_11480"/>
<dbReference type="AlphaFoldDB" id="A0A1P9WX12"/>
<evidence type="ECO:0008006" key="5">
    <source>
        <dbReference type="Google" id="ProtNLM"/>
    </source>
</evidence>
<dbReference type="InterPro" id="IPR032508">
    <property type="entry name" value="FecR_C"/>
</dbReference>
<dbReference type="Proteomes" id="UP000187941">
    <property type="component" value="Chromosome"/>
</dbReference>
<gene>
    <name evidence="3" type="ORF">AWR27_11480</name>
</gene>
<evidence type="ECO:0000313" key="3">
    <source>
        <dbReference type="EMBL" id="AQG79890.1"/>
    </source>
</evidence>
<accession>A0A1P9WX12</accession>
<dbReference type="RefSeq" id="WP_077131321.1">
    <property type="nucleotide sequence ID" value="NZ_CP014263.1"/>
</dbReference>
<protein>
    <recommendedName>
        <fullName evidence="5">Iron dicitrate transport regulator FecR</fullName>
    </recommendedName>
</protein>
<dbReference type="GO" id="GO:0016989">
    <property type="term" value="F:sigma factor antagonist activity"/>
    <property type="evidence" value="ECO:0007669"/>
    <property type="project" value="TreeGrafter"/>
</dbReference>
<name>A0A1P9WX12_9BACT</name>
<dbReference type="Pfam" id="PF16344">
    <property type="entry name" value="FecR_C"/>
    <property type="match status" value="1"/>
</dbReference>
<organism evidence="3 4">
    <name type="scientific">Spirosoma montaniterrae</name>
    <dbReference type="NCBI Taxonomy" id="1178516"/>
    <lineage>
        <taxon>Bacteria</taxon>
        <taxon>Pseudomonadati</taxon>
        <taxon>Bacteroidota</taxon>
        <taxon>Cytophagia</taxon>
        <taxon>Cytophagales</taxon>
        <taxon>Cytophagaceae</taxon>
        <taxon>Spirosoma</taxon>
    </lineage>
</organism>
<dbReference type="PANTHER" id="PTHR30273:SF2">
    <property type="entry name" value="PROTEIN FECR"/>
    <property type="match status" value="1"/>
</dbReference>
<dbReference type="PANTHER" id="PTHR30273">
    <property type="entry name" value="PERIPLASMIC SIGNAL SENSOR AND SIGMA FACTOR ACTIVATOR FECR-RELATED"/>
    <property type="match status" value="1"/>
</dbReference>
<feature type="domain" description="Protein FecR C-terminal" evidence="2">
    <location>
        <begin position="289"/>
        <end position="357"/>
    </location>
</feature>
<dbReference type="KEGG" id="smon:AWR27_11480"/>
<evidence type="ECO:0000259" key="2">
    <source>
        <dbReference type="Pfam" id="PF16344"/>
    </source>
</evidence>
<proteinExistence type="predicted"/>
<keyword evidence="4" id="KW-1185">Reference proteome</keyword>
<dbReference type="InterPro" id="IPR012373">
    <property type="entry name" value="Ferrdict_sens_TM"/>
</dbReference>
<dbReference type="EMBL" id="CP014263">
    <property type="protein sequence ID" value="AQG79890.1"/>
    <property type="molecule type" value="Genomic_DNA"/>
</dbReference>
<dbReference type="Gene3D" id="2.60.120.1440">
    <property type="match status" value="1"/>
</dbReference>
<evidence type="ECO:0000259" key="1">
    <source>
        <dbReference type="Pfam" id="PF04773"/>
    </source>
</evidence>
<reference evidence="3 4" key="1">
    <citation type="submission" date="2016-01" db="EMBL/GenBank/DDBJ databases">
        <authorList>
            <person name="Oliw E.H."/>
        </authorList>
    </citation>
    <scope>NUCLEOTIDE SEQUENCE [LARGE SCALE GENOMIC DNA]</scope>
    <source>
        <strain evidence="3 4">DY10</strain>
    </source>
</reference>
<feature type="domain" description="FecR protein" evidence="1">
    <location>
        <begin position="143"/>
        <end position="234"/>
    </location>
</feature>
<dbReference type="Gene3D" id="3.55.50.30">
    <property type="match status" value="1"/>
</dbReference>
<sequence length="362" mass="40555">MTPPFASWQDLVTNDNFRRWVLKPDAESSAYWEAYLQQYPNQAETVRQAEQVVRQLAQATAPAYADTAEEQLVWQRIRQELDSKQTTGRVITFRPLRWLSVAAAASVLLALGWWQFRAVSTSNPQAYQPPVDKAATLMQERLNTSQQPLRLRLADGSTVVLQPKSQLTYPTVFSADSRVVFLTGEAFFEVEKRPAQPFLVYAGQTVTRVLGTSFRIKAYGYEPTVQVSVRTGKVSVYARPTTTAVARSDWKGVQLTPNQQAVFVTRTAHLRRELVPAPEPLPLATIPTELVFDERPVNEVLTRLEAIYGLTIDYNKAALANCTITTTFTNESLIKRLSFICQAIGATYTITDGQIRIESSGC</sequence>